<dbReference type="GeneID" id="96002007"/>
<dbReference type="Proteomes" id="UP000803884">
    <property type="component" value="Unassembled WGS sequence"/>
</dbReference>
<protein>
    <recommendedName>
        <fullName evidence="3">F-box domain-containing protein</fullName>
    </recommendedName>
</protein>
<evidence type="ECO:0000313" key="2">
    <source>
        <dbReference type="Proteomes" id="UP000803884"/>
    </source>
</evidence>
<dbReference type="EMBL" id="JAAQHG020000002">
    <property type="protein sequence ID" value="KAL1590761.1"/>
    <property type="molecule type" value="Genomic_DNA"/>
</dbReference>
<dbReference type="InterPro" id="IPR036047">
    <property type="entry name" value="F-box-like_dom_sf"/>
</dbReference>
<reference evidence="1 2" key="1">
    <citation type="journal article" date="2020" name="Microbiol. Resour. Announc.">
        <title>Draft Genome Sequence of a Cladosporium Species Isolated from the Mesophotic Ascidian Didemnum maculosum.</title>
        <authorList>
            <person name="Gioti A."/>
            <person name="Siaperas R."/>
            <person name="Nikolaivits E."/>
            <person name="Le Goff G."/>
            <person name="Ouazzani J."/>
            <person name="Kotoulas G."/>
            <person name="Topakas E."/>
        </authorList>
    </citation>
    <scope>NUCLEOTIDE SEQUENCE [LARGE SCALE GENOMIC DNA]</scope>
    <source>
        <strain evidence="1 2">TM138-S3</strain>
    </source>
</reference>
<accession>A0AB34L2R3</accession>
<dbReference type="RefSeq" id="XP_069233866.1">
    <property type="nucleotide sequence ID" value="XM_069369169.1"/>
</dbReference>
<evidence type="ECO:0008006" key="3">
    <source>
        <dbReference type="Google" id="ProtNLM"/>
    </source>
</evidence>
<evidence type="ECO:0000313" key="1">
    <source>
        <dbReference type="EMBL" id="KAL1590761.1"/>
    </source>
</evidence>
<name>A0AB34L2R3_9PEZI</name>
<keyword evidence="2" id="KW-1185">Reference proteome</keyword>
<organism evidence="1 2">
    <name type="scientific">Cladosporium halotolerans</name>
    <dbReference type="NCBI Taxonomy" id="1052096"/>
    <lineage>
        <taxon>Eukaryota</taxon>
        <taxon>Fungi</taxon>
        <taxon>Dikarya</taxon>
        <taxon>Ascomycota</taxon>
        <taxon>Pezizomycotina</taxon>
        <taxon>Dothideomycetes</taxon>
        <taxon>Dothideomycetidae</taxon>
        <taxon>Cladosporiales</taxon>
        <taxon>Cladosporiaceae</taxon>
        <taxon>Cladosporium</taxon>
    </lineage>
</organism>
<comment type="caution">
    <text evidence="1">The sequence shown here is derived from an EMBL/GenBank/DDBJ whole genome shotgun (WGS) entry which is preliminary data.</text>
</comment>
<dbReference type="AlphaFoldDB" id="A0AB34L2R3"/>
<sequence length="343" mass="39382">MFFDTLPTEIVTQIFLSLPSIDSALALSSTCHHFRHVYHSSKRLLILTQAAEAEFGPLDDIVQIATHNASQPAHIHRDVPVSDALIKQMLKIGKIAQKYEEIYPFKKWKTDFASRRLLTPTERYNLRRALYRLWLFDRAFHNSSHVRFARSLPETMRERAALLHNFSTAELAEMLDVHQILREIVANNVCPSNGRIRQKFKKRYPDSSHQLLFNIHLNYPPSSFVPDSSSYYNSGMDSSKYHAKLTPSRFHEPGAEGWGDDVGHYYVVEDMMKLDPGQILLLKEQFPMKSQVEAYVTTLGEWFGNNGETFSETTGFVVRQRGGDMEELKAAVEDREVGVVMED</sequence>
<proteinExistence type="predicted"/>
<dbReference type="SUPFAM" id="SSF81383">
    <property type="entry name" value="F-box domain"/>
    <property type="match status" value="1"/>
</dbReference>
<gene>
    <name evidence="1" type="ORF">WHR41_00563</name>
</gene>